<dbReference type="Proteomes" id="UP000265515">
    <property type="component" value="Unassembled WGS sequence"/>
</dbReference>
<evidence type="ECO:0000256" key="1">
    <source>
        <dbReference type="SAM" id="MobiDB-lite"/>
    </source>
</evidence>
<dbReference type="EMBL" id="BFEA01000216">
    <property type="protein sequence ID" value="GBG75042.1"/>
    <property type="molecule type" value="Genomic_DNA"/>
</dbReference>
<evidence type="ECO:0000313" key="3">
    <source>
        <dbReference type="Proteomes" id="UP000265515"/>
    </source>
</evidence>
<sequence length="192" mass="20420">MRYACGADVSMVFRDPLAVSFFVTYSDGLLHHIQYMSVEDMAGSDDNRGIPEPHIARTIQPACEVNGPPPDTDVACAANRQAEDTDAGCAVVDKSRPPSGTINSDGSRKIERGMKRKATSRRDNGGTPTLAERGRGGNGKRGKTPMARGRRRGRGRGQGGAAMDGPGETRRKIGGSEGVQRRNRQPGEAAVA</sequence>
<gene>
    <name evidence="2" type="ORF">CBR_g19555</name>
</gene>
<evidence type="ECO:0000313" key="2">
    <source>
        <dbReference type="EMBL" id="GBG75042.1"/>
    </source>
</evidence>
<organism evidence="2 3">
    <name type="scientific">Chara braunii</name>
    <name type="common">Braun's stonewort</name>
    <dbReference type="NCBI Taxonomy" id="69332"/>
    <lineage>
        <taxon>Eukaryota</taxon>
        <taxon>Viridiplantae</taxon>
        <taxon>Streptophyta</taxon>
        <taxon>Charophyceae</taxon>
        <taxon>Charales</taxon>
        <taxon>Characeae</taxon>
        <taxon>Chara</taxon>
    </lineage>
</organism>
<name>A0A388KYI9_CHABU</name>
<comment type="caution">
    <text evidence="2">The sequence shown here is derived from an EMBL/GenBank/DDBJ whole genome shotgun (WGS) entry which is preliminary data.</text>
</comment>
<proteinExistence type="predicted"/>
<accession>A0A388KYI9</accession>
<protein>
    <submittedName>
        <fullName evidence="2">Uncharacterized protein</fullName>
    </submittedName>
</protein>
<dbReference type="Gramene" id="GBG75042">
    <property type="protein sequence ID" value="GBG75042"/>
    <property type="gene ID" value="CBR_g19555"/>
</dbReference>
<reference evidence="2 3" key="1">
    <citation type="journal article" date="2018" name="Cell">
        <title>The Chara Genome: Secondary Complexity and Implications for Plant Terrestrialization.</title>
        <authorList>
            <person name="Nishiyama T."/>
            <person name="Sakayama H."/>
            <person name="Vries J.D."/>
            <person name="Buschmann H."/>
            <person name="Saint-Marcoux D."/>
            <person name="Ullrich K.K."/>
            <person name="Haas F.B."/>
            <person name="Vanderstraeten L."/>
            <person name="Becker D."/>
            <person name="Lang D."/>
            <person name="Vosolsobe S."/>
            <person name="Rombauts S."/>
            <person name="Wilhelmsson P.K.I."/>
            <person name="Janitza P."/>
            <person name="Kern R."/>
            <person name="Heyl A."/>
            <person name="Rumpler F."/>
            <person name="Villalobos L.I.A.C."/>
            <person name="Clay J.M."/>
            <person name="Skokan R."/>
            <person name="Toyoda A."/>
            <person name="Suzuki Y."/>
            <person name="Kagoshima H."/>
            <person name="Schijlen E."/>
            <person name="Tajeshwar N."/>
            <person name="Catarino B."/>
            <person name="Hetherington A.J."/>
            <person name="Saltykova A."/>
            <person name="Bonnot C."/>
            <person name="Breuninger H."/>
            <person name="Symeonidi A."/>
            <person name="Radhakrishnan G.V."/>
            <person name="Van Nieuwerburgh F."/>
            <person name="Deforce D."/>
            <person name="Chang C."/>
            <person name="Karol K.G."/>
            <person name="Hedrich R."/>
            <person name="Ulvskov P."/>
            <person name="Glockner G."/>
            <person name="Delwiche C.F."/>
            <person name="Petrasek J."/>
            <person name="Van de Peer Y."/>
            <person name="Friml J."/>
            <person name="Beilby M."/>
            <person name="Dolan L."/>
            <person name="Kohara Y."/>
            <person name="Sugano S."/>
            <person name="Fujiyama A."/>
            <person name="Delaux P.-M."/>
            <person name="Quint M."/>
            <person name="TheiBen G."/>
            <person name="Hagemann M."/>
            <person name="Harholt J."/>
            <person name="Dunand C."/>
            <person name="Zachgo S."/>
            <person name="Langdale J."/>
            <person name="Maumus F."/>
            <person name="Straeten D.V.D."/>
            <person name="Gould S.B."/>
            <person name="Rensing S.A."/>
        </authorList>
    </citation>
    <scope>NUCLEOTIDE SEQUENCE [LARGE SCALE GENOMIC DNA]</scope>
    <source>
        <strain evidence="2 3">S276</strain>
    </source>
</reference>
<feature type="region of interest" description="Disordered" evidence="1">
    <location>
        <begin position="85"/>
        <end position="192"/>
    </location>
</feature>
<feature type="compositionally biased region" description="Basic residues" evidence="1">
    <location>
        <begin position="138"/>
        <end position="155"/>
    </location>
</feature>
<dbReference type="AlphaFoldDB" id="A0A388KYI9"/>
<keyword evidence="3" id="KW-1185">Reference proteome</keyword>